<name>A0A485KLW4_9STRA</name>
<evidence type="ECO:0000313" key="1">
    <source>
        <dbReference type="EMBL" id="KAF0700458.1"/>
    </source>
</evidence>
<sequence length="125" mass="13183">MSDIPPTTPSSTDQSRACPRKSLRLDDVDWALKFMATGAVLGAVKGRSIHAAATGAVAGSGIWFLGVHPGVVFSTMMNPVTVYGCSSAYYGLHACTSNSTFIRTMAIANTCMCLAILKNHIAKED</sequence>
<dbReference type="EMBL" id="CAADRA010005143">
    <property type="protein sequence ID" value="VFT85871.1"/>
    <property type="molecule type" value="Genomic_DNA"/>
</dbReference>
<dbReference type="AlphaFoldDB" id="A0A485KLW4"/>
<dbReference type="EMBL" id="VJMH01005122">
    <property type="protein sequence ID" value="KAF0700458.1"/>
    <property type="molecule type" value="Genomic_DNA"/>
</dbReference>
<keyword evidence="3" id="KW-1185">Reference proteome</keyword>
<gene>
    <name evidence="2" type="primary">Aste57867_8987</name>
    <name evidence="1" type="ORF">As57867_008952</name>
    <name evidence="2" type="ORF">ASTE57867_8987</name>
</gene>
<dbReference type="Proteomes" id="UP000332933">
    <property type="component" value="Unassembled WGS sequence"/>
</dbReference>
<evidence type="ECO:0000313" key="3">
    <source>
        <dbReference type="Proteomes" id="UP000332933"/>
    </source>
</evidence>
<proteinExistence type="predicted"/>
<accession>A0A485KLW4</accession>
<organism evidence="2 3">
    <name type="scientific">Aphanomyces stellatus</name>
    <dbReference type="NCBI Taxonomy" id="120398"/>
    <lineage>
        <taxon>Eukaryota</taxon>
        <taxon>Sar</taxon>
        <taxon>Stramenopiles</taxon>
        <taxon>Oomycota</taxon>
        <taxon>Saprolegniomycetes</taxon>
        <taxon>Saprolegniales</taxon>
        <taxon>Verrucalvaceae</taxon>
        <taxon>Aphanomyces</taxon>
    </lineage>
</organism>
<evidence type="ECO:0000313" key="2">
    <source>
        <dbReference type="EMBL" id="VFT85871.1"/>
    </source>
</evidence>
<reference evidence="2 3" key="1">
    <citation type="submission" date="2019-03" db="EMBL/GenBank/DDBJ databases">
        <authorList>
            <person name="Gaulin E."/>
            <person name="Dumas B."/>
        </authorList>
    </citation>
    <scope>NUCLEOTIDE SEQUENCE [LARGE SCALE GENOMIC DNA]</scope>
    <source>
        <strain evidence="2">CBS 568.67</strain>
    </source>
</reference>
<protein>
    <submittedName>
        <fullName evidence="2">Aste57867_8987 protein</fullName>
    </submittedName>
</protein>
<reference evidence="1" key="2">
    <citation type="submission" date="2019-06" db="EMBL/GenBank/DDBJ databases">
        <title>Genomics analysis of Aphanomyces spp. identifies a new class of oomycete effector associated with host adaptation.</title>
        <authorList>
            <person name="Gaulin E."/>
        </authorList>
    </citation>
    <scope>NUCLEOTIDE SEQUENCE</scope>
    <source>
        <strain evidence="1">CBS 578.67</strain>
    </source>
</reference>